<dbReference type="InterPro" id="IPR006938">
    <property type="entry name" value="DUF624"/>
</dbReference>
<dbReference type="Proteomes" id="UP000490982">
    <property type="component" value="Unassembled WGS sequence"/>
</dbReference>
<dbReference type="AlphaFoldDB" id="A0A6G2DVZ2"/>
<reference evidence="2 3" key="1">
    <citation type="submission" date="2019-11" db="EMBL/GenBank/DDBJ databases">
        <title>Growth characteristics of pneumococcus vary with the chemical composition of the capsule and with environmental conditions.</title>
        <authorList>
            <person name="Tothpal A."/>
            <person name="Desobry K."/>
            <person name="Joshi S."/>
            <person name="Wyllie A.L."/>
            <person name="Weinberger D.M."/>
        </authorList>
    </citation>
    <scope>NUCLEOTIDE SEQUENCE [LARGE SCALE GENOMIC DNA]</scope>
    <source>
        <strain evidence="3">pnumococcus23A</strain>
    </source>
</reference>
<sequence length="96" mass="10927">MQIKFIDKVSNLIMLNLLYVASVVTVIAIGSGESALIATLIKIVRHEESYPYRDFANSFFKDYWKNLGAALISNLPILILLFSLFFLPYIPLPIYI</sequence>
<gene>
    <name evidence="2" type="ORF">GM537_11445</name>
</gene>
<name>A0A6G2DVZ2_STREE</name>
<feature type="non-terminal residue" evidence="2">
    <location>
        <position position="96"/>
    </location>
</feature>
<evidence type="ECO:0000313" key="2">
    <source>
        <dbReference type="EMBL" id="MTW25412.1"/>
    </source>
</evidence>
<keyword evidence="1" id="KW-0812">Transmembrane</keyword>
<dbReference type="RefSeq" id="WP_155459629.1">
    <property type="nucleotide sequence ID" value="NZ_WNHS01000162.1"/>
</dbReference>
<organism evidence="2 3">
    <name type="scientific">Streptococcus pneumoniae</name>
    <dbReference type="NCBI Taxonomy" id="1313"/>
    <lineage>
        <taxon>Bacteria</taxon>
        <taxon>Bacillati</taxon>
        <taxon>Bacillota</taxon>
        <taxon>Bacilli</taxon>
        <taxon>Lactobacillales</taxon>
        <taxon>Streptococcaceae</taxon>
        <taxon>Streptococcus</taxon>
    </lineage>
</organism>
<proteinExistence type="predicted"/>
<keyword evidence="1" id="KW-1133">Transmembrane helix</keyword>
<dbReference type="EMBL" id="WNHS01000162">
    <property type="protein sequence ID" value="MTW25412.1"/>
    <property type="molecule type" value="Genomic_DNA"/>
</dbReference>
<evidence type="ECO:0000313" key="3">
    <source>
        <dbReference type="Proteomes" id="UP000490982"/>
    </source>
</evidence>
<feature type="transmembrane region" description="Helical" evidence="1">
    <location>
        <begin position="12"/>
        <end position="30"/>
    </location>
</feature>
<evidence type="ECO:0000256" key="1">
    <source>
        <dbReference type="SAM" id="Phobius"/>
    </source>
</evidence>
<keyword evidence="1" id="KW-0472">Membrane</keyword>
<comment type="caution">
    <text evidence="2">The sequence shown here is derived from an EMBL/GenBank/DDBJ whole genome shotgun (WGS) entry which is preliminary data.</text>
</comment>
<accession>A0A6G2DVZ2</accession>
<feature type="transmembrane region" description="Helical" evidence="1">
    <location>
        <begin position="67"/>
        <end position="90"/>
    </location>
</feature>
<protein>
    <submittedName>
        <fullName evidence="2">DUF624 domain-containing protein</fullName>
    </submittedName>
</protein>
<dbReference type="Pfam" id="PF04854">
    <property type="entry name" value="DUF624"/>
    <property type="match status" value="1"/>
</dbReference>